<evidence type="ECO:0000256" key="2">
    <source>
        <dbReference type="ARBA" id="ARBA00011915"/>
    </source>
</evidence>
<comment type="caution">
    <text evidence="5">The sequence shown here is derived from an EMBL/GenBank/DDBJ whole genome shotgun (WGS) entry which is preliminary data.</text>
</comment>
<sequence>MGDVLFSKEKNGLGVITLNRPKALNALNYDMLKGINETLNKWRDDDTVQVVLFDAAGDRAFCAGGDIKTLYEARQGGAKIEDAVAFFDLEYETDAIIFDYPKPIVANLDGIVMGGGVGLTYGADYKIVTEQTKWAMPEMNIGFFPDVGATYFLNKGPGMAGRYVVLTARTIGAADVLYLEAADAHVQTEQLVKLLDELKSEDWLNGNVEKRLSTLVEKYASTPKELGELQRLQPVIDKHFSHDTLEEIVASLDGEESEFGEKTKKRLLEKSPVSLKVTLEQLKRGVGKSFRECLKTDLVLAENFMKHDDFFEGVRSVLVDKDRNPNYKYKTLEKVSDELVESFFEK</sequence>
<evidence type="ECO:0000256" key="1">
    <source>
        <dbReference type="ARBA" id="ARBA00001709"/>
    </source>
</evidence>
<gene>
    <name evidence="5" type="primary">phaB_1</name>
    <name evidence="5" type="ORF">CQU01_03980</name>
</gene>
<dbReference type="Gene3D" id="3.90.226.10">
    <property type="entry name" value="2-enoyl-CoA Hydratase, Chain A, domain 1"/>
    <property type="match status" value="1"/>
</dbReference>
<dbReference type="InterPro" id="IPR045004">
    <property type="entry name" value="ECH_dom"/>
</dbReference>
<dbReference type="Proteomes" id="UP000321491">
    <property type="component" value="Unassembled WGS sequence"/>
</dbReference>
<dbReference type="PANTHER" id="PTHR43176:SF3">
    <property type="entry name" value="3-HYDROXYISOBUTYRYL-COA HYDROLASE, MITOCHONDRIAL"/>
    <property type="match status" value="1"/>
</dbReference>
<proteinExistence type="predicted"/>
<feature type="domain" description="Enoyl-CoA hydratase/isomerase" evidence="4">
    <location>
        <begin position="14"/>
        <end position="344"/>
    </location>
</feature>
<keyword evidence="6" id="KW-1185">Reference proteome</keyword>
<dbReference type="PANTHER" id="PTHR43176">
    <property type="entry name" value="3-HYDROXYISOBUTYRYL-COA HYDROLASE-RELATED"/>
    <property type="match status" value="1"/>
</dbReference>
<evidence type="ECO:0000313" key="6">
    <source>
        <dbReference type="Proteomes" id="UP000321491"/>
    </source>
</evidence>
<organism evidence="5 6">
    <name type="scientific">Cerasibacillus quisquiliarum</name>
    <dbReference type="NCBI Taxonomy" id="227865"/>
    <lineage>
        <taxon>Bacteria</taxon>
        <taxon>Bacillati</taxon>
        <taxon>Bacillota</taxon>
        <taxon>Bacilli</taxon>
        <taxon>Bacillales</taxon>
        <taxon>Bacillaceae</taxon>
        <taxon>Cerasibacillus</taxon>
    </lineage>
</organism>
<dbReference type="Pfam" id="PF16113">
    <property type="entry name" value="ECH_2"/>
    <property type="match status" value="1"/>
</dbReference>
<accession>A0A511UU87</accession>
<dbReference type="NCBIfam" id="NF004127">
    <property type="entry name" value="PRK05617.1"/>
    <property type="match status" value="1"/>
</dbReference>
<evidence type="ECO:0000259" key="4">
    <source>
        <dbReference type="Pfam" id="PF16113"/>
    </source>
</evidence>
<comment type="catalytic activity">
    <reaction evidence="1">
        <text>3-hydroxy-2-methylpropanoyl-CoA + H2O = 3-hydroxy-2-methylpropanoate + CoA + H(+)</text>
        <dbReference type="Rhea" id="RHEA:20888"/>
        <dbReference type="ChEBI" id="CHEBI:11805"/>
        <dbReference type="ChEBI" id="CHEBI:15377"/>
        <dbReference type="ChEBI" id="CHEBI:15378"/>
        <dbReference type="ChEBI" id="CHEBI:57287"/>
        <dbReference type="ChEBI" id="CHEBI:57340"/>
        <dbReference type="EC" id="3.1.2.4"/>
    </reaction>
</comment>
<dbReference type="EC" id="3.1.2.4" evidence="2"/>
<keyword evidence="3 5" id="KW-0378">Hydrolase</keyword>
<dbReference type="InterPro" id="IPR032259">
    <property type="entry name" value="HIBYL-CoA-H"/>
</dbReference>
<name>A0A511UU87_9BACI</name>
<dbReference type="GO" id="GO:0006574">
    <property type="term" value="P:L-valine catabolic process"/>
    <property type="evidence" value="ECO:0007669"/>
    <property type="project" value="TreeGrafter"/>
</dbReference>
<evidence type="ECO:0000256" key="3">
    <source>
        <dbReference type="ARBA" id="ARBA00022801"/>
    </source>
</evidence>
<dbReference type="GO" id="GO:0003860">
    <property type="term" value="F:3-hydroxyisobutyryl-CoA hydrolase activity"/>
    <property type="evidence" value="ECO:0007669"/>
    <property type="project" value="UniProtKB-EC"/>
</dbReference>
<dbReference type="EMBL" id="BJXW01000007">
    <property type="protein sequence ID" value="GEN30160.1"/>
    <property type="molecule type" value="Genomic_DNA"/>
</dbReference>
<dbReference type="AlphaFoldDB" id="A0A511UU87"/>
<dbReference type="CDD" id="cd06558">
    <property type="entry name" value="crotonase-like"/>
    <property type="match status" value="1"/>
</dbReference>
<dbReference type="SUPFAM" id="SSF52096">
    <property type="entry name" value="ClpP/crotonase"/>
    <property type="match status" value="1"/>
</dbReference>
<evidence type="ECO:0000313" key="5">
    <source>
        <dbReference type="EMBL" id="GEN30160.1"/>
    </source>
</evidence>
<protein>
    <recommendedName>
        <fullName evidence="2">3-hydroxyisobutyryl-CoA hydrolase</fullName>
        <ecNumber evidence="2">3.1.2.4</ecNumber>
    </recommendedName>
</protein>
<reference evidence="5 6" key="1">
    <citation type="submission" date="2019-07" db="EMBL/GenBank/DDBJ databases">
        <title>Whole genome shotgun sequence of Cerasibacillus quisquiliarum NBRC 102429.</title>
        <authorList>
            <person name="Hosoyama A."/>
            <person name="Uohara A."/>
            <person name="Ohji S."/>
            <person name="Ichikawa N."/>
        </authorList>
    </citation>
    <scope>NUCLEOTIDE SEQUENCE [LARGE SCALE GENOMIC DNA]</scope>
    <source>
        <strain evidence="5 6">NBRC 102429</strain>
    </source>
</reference>
<dbReference type="InterPro" id="IPR029045">
    <property type="entry name" value="ClpP/crotonase-like_dom_sf"/>
</dbReference>